<sequence>MAIPNQSDAVSSDPEIGTPLVLDTVHGAVDYKGRPVVRLKSGSWRSASFIISVEVAERFAYYGIESNLITFLTGPLEQSTAAAAATVNIWGGTASLLPLLGAFIADSYLGRYRTIIVASLIYILGLGLLTVSALIPSLSSSQCQVSNEFSSCSPQLQVILFFFALYLVAIGQGGHKPCVQAFGADQFDEKHPKECKARSSFFNWWYFTMCAGMLGTISILNYIQDNLGWVLGFGIPCLVMIIALVVFLLGTRTYRFSFEADEKSPFLRIGRVFFAAIRNWRTTRSEIAKKEQTRGILSSQSSKEFNFLNKALFTPKGSNEDETCSLSDVEEAKAVLGLAPIWATCLIFEA</sequence>
<evidence type="ECO:0000313" key="1">
    <source>
        <dbReference type="EMBL" id="KAI4332177.1"/>
    </source>
</evidence>
<protein>
    <submittedName>
        <fullName evidence="1">Uncharacterized protein</fullName>
    </submittedName>
</protein>
<dbReference type="Proteomes" id="UP000828941">
    <property type="component" value="Chromosome 7"/>
</dbReference>
<name>A0ACB9N8E2_BAUVA</name>
<evidence type="ECO:0000313" key="2">
    <source>
        <dbReference type="Proteomes" id="UP000828941"/>
    </source>
</evidence>
<accession>A0ACB9N8E2</accession>
<proteinExistence type="predicted"/>
<organism evidence="1 2">
    <name type="scientific">Bauhinia variegata</name>
    <name type="common">Purple orchid tree</name>
    <name type="synonym">Phanera variegata</name>
    <dbReference type="NCBI Taxonomy" id="167791"/>
    <lineage>
        <taxon>Eukaryota</taxon>
        <taxon>Viridiplantae</taxon>
        <taxon>Streptophyta</taxon>
        <taxon>Embryophyta</taxon>
        <taxon>Tracheophyta</taxon>
        <taxon>Spermatophyta</taxon>
        <taxon>Magnoliopsida</taxon>
        <taxon>eudicotyledons</taxon>
        <taxon>Gunneridae</taxon>
        <taxon>Pentapetalae</taxon>
        <taxon>rosids</taxon>
        <taxon>fabids</taxon>
        <taxon>Fabales</taxon>
        <taxon>Fabaceae</taxon>
        <taxon>Cercidoideae</taxon>
        <taxon>Cercideae</taxon>
        <taxon>Bauhiniinae</taxon>
        <taxon>Bauhinia</taxon>
    </lineage>
</organism>
<gene>
    <name evidence="1" type="ORF">L6164_017107</name>
</gene>
<dbReference type="EMBL" id="CM039432">
    <property type="protein sequence ID" value="KAI4332177.1"/>
    <property type="molecule type" value="Genomic_DNA"/>
</dbReference>
<keyword evidence="2" id="KW-1185">Reference proteome</keyword>
<reference evidence="1 2" key="1">
    <citation type="journal article" date="2022" name="DNA Res.">
        <title>Chromosomal-level genome assembly of the orchid tree Bauhinia variegata (Leguminosae; Cercidoideae) supports the allotetraploid origin hypothesis of Bauhinia.</title>
        <authorList>
            <person name="Zhong Y."/>
            <person name="Chen Y."/>
            <person name="Zheng D."/>
            <person name="Pang J."/>
            <person name="Liu Y."/>
            <person name="Luo S."/>
            <person name="Meng S."/>
            <person name="Qian L."/>
            <person name="Wei D."/>
            <person name="Dai S."/>
            <person name="Zhou R."/>
        </authorList>
    </citation>
    <scope>NUCLEOTIDE SEQUENCE [LARGE SCALE GENOMIC DNA]</scope>
    <source>
        <strain evidence="1">BV-YZ2020</strain>
    </source>
</reference>
<comment type="caution">
    <text evidence="1">The sequence shown here is derived from an EMBL/GenBank/DDBJ whole genome shotgun (WGS) entry which is preliminary data.</text>
</comment>